<sequence>MDFFSKIGSPFYINAYPFLAYKSDPDHIDNNYALFRSNAGIHDAKTGLRYDNMFDAQIDAVYAALEATGYGKMEVRVSETDWASGGDENQAGATVQNARTYNFNLRKRLFKKKGTPRRHDGQRWWSRLIFCFI</sequence>
<dbReference type="PANTHER" id="PTHR32227">
    <property type="entry name" value="GLUCAN ENDO-1,3-BETA-GLUCOSIDASE BG1-RELATED-RELATED"/>
    <property type="match status" value="1"/>
</dbReference>
<dbReference type="GO" id="GO:0005975">
    <property type="term" value="P:carbohydrate metabolic process"/>
    <property type="evidence" value="ECO:0007669"/>
    <property type="project" value="InterPro"/>
</dbReference>
<dbReference type="SUPFAM" id="SSF51445">
    <property type="entry name" value="(Trans)glycosidases"/>
    <property type="match status" value="1"/>
</dbReference>
<dbReference type="GO" id="GO:0004553">
    <property type="term" value="F:hydrolase activity, hydrolyzing O-glycosyl compounds"/>
    <property type="evidence" value="ECO:0007669"/>
    <property type="project" value="InterPro"/>
</dbReference>
<name>A0A9E7H1R8_9LILI</name>
<accession>A0A9E7H1R8</accession>
<dbReference type="InterPro" id="IPR000490">
    <property type="entry name" value="Glyco_hydro_17"/>
</dbReference>
<dbReference type="Proteomes" id="UP001055439">
    <property type="component" value="Chromosome 8"/>
</dbReference>
<protein>
    <submittedName>
        <fullName evidence="5">Hydrolase family 17 protein</fullName>
    </submittedName>
</protein>
<dbReference type="InterPro" id="IPR044965">
    <property type="entry name" value="Glyco_hydro_17_plant"/>
</dbReference>
<keyword evidence="2 5" id="KW-0378">Hydrolase</keyword>
<dbReference type="OrthoDB" id="666604at2759"/>
<dbReference type="InterPro" id="IPR017853">
    <property type="entry name" value="GH"/>
</dbReference>
<keyword evidence="3" id="KW-0326">Glycosidase</keyword>
<organism evidence="5 6">
    <name type="scientific">Musa troglodytarum</name>
    <name type="common">fe'i banana</name>
    <dbReference type="NCBI Taxonomy" id="320322"/>
    <lineage>
        <taxon>Eukaryota</taxon>
        <taxon>Viridiplantae</taxon>
        <taxon>Streptophyta</taxon>
        <taxon>Embryophyta</taxon>
        <taxon>Tracheophyta</taxon>
        <taxon>Spermatophyta</taxon>
        <taxon>Magnoliopsida</taxon>
        <taxon>Liliopsida</taxon>
        <taxon>Zingiberales</taxon>
        <taxon>Musaceae</taxon>
        <taxon>Musa</taxon>
    </lineage>
</organism>
<evidence type="ECO:0000256" key="3">
    <source>
        <dbReference type="ARBA" id="ARBA00023295"/>
    </source>
</evidence>
<evidence type="ECO:0000256" key="4">
    <source>
        <dbReference type="RuleBase" id="RU004335"/>
    </source>
</evidence>
<evidence type="ECO:0000256" key="2">
    <source>
        <dbReference type="ARBA" id="ARBA00022801"/>
    </source>
</evidence>
<evidence type="ECO:0000313" key="5">
    <source>
        <dbReference type="EMBL" id="URE25095.1"/>
    </source>
</evidence>
<evidence type="ECO:0000256" key="1">
    <source>
        <dbReference type="ARBA" id="ARBA00008773"/>
    </source>
</evidence>
<dbReference type="AlphaFoldDB" id="A0A9E7H1R8"/>
<comment type="similarity">
    <text evidence="1 4">Belongs to the glycosyl hydrolase 17 family.</text>
</comment>
<dbReference type="Gene3D" id="3.20.20.80">
    <property type="entry name" value="Glycosidases"/>
    <property type="match status" value="1"/>
</dbReference>
<dbReference type="Pfam" id="PF00332">
    <property type="entry name" value="Glyco_hydro_17"/>
    <property type="match status" value="1"/>
</dbReference>
<evidence type="ECO:0000313" key="6">
    <source>
        <dbReference type="Proteomes" id="UP001055439"/>
    </source>
</evidence>
<proteinExistence type="inferred from homology"/>
<gene>
    <name evidence="5" type="ORF">MUK42_35960</name>
</gene>
<reference evidence="5" key="1">
    <citation type="submission" date="2022-05" db="EMBL/GenBank/DDBJ databases">
        <title>The Musa troglodytarum L. genome provides insights into the mechanism of non-climacteric behaviour and enrichment of carotenoids.</title>
        <authorList>
            <person name="Wang J."/>
        </authorList>
    </citation>
    <scope>NUCLEOTIDE SEQUENCE</scope>
    <source>
        <tissue evidence="5">Leaf</tissue>
    </source>
</reference>
<dbReference type="EMBL" id="CP097510">
    <property type="protein sequence ID" value="URE25095.1"/>
    <property type="molecule type" value="Genomic_DNA"/>
</dbReference>
<keyword evidence="6" id="KW-1185">Reference proteome</keyword>